<dbReference type="Gene3D" id="2.60.120.200">
    <property type="match status" value="1"/>
</dbReference>
<dbReference type="InterPro" id="IPR026444">
    <property type="entry name" value="Secre_tail"/>
</dbReference>
<dbReference type="InterPro" id="IPR000757">
    <property type="entry name" value="Beta-glucanase-like"/>
</dbReference>
<sequence length="725" mass="82306">MLFDDFNGTQLDHNKWIDHFSSDGMPDGDNDLHWADAHITGQHALCSSDNVVVSNGTCKLLVKNEPISWHCSTCPLPLRPKDSKYLSSGTICTPYHLKPDEHNNFFNSGRFEVKMKQPNFPHAHTCVWTWFGNTTWTGTYWGADEIDITESNGKGNSSLYPDLEDYATNMFYRDMNYGQNHYFLHGWGPPAGTLPNPYHIEEDNHRNYSQPGQQYWNSLTHTYIDITAWHTYACEWDTASIKIYYDNALLNTIWKYYKNRNFSKFWIDLGGLHYNSYTTQVGSGCNATGIYKITYGYPYNSNSSECNFRIISDADIDYPQTNTSTLLGQSEIDYVKIWQKHPENDGHVNQCPDNSYPHPIIDGPSEVCPIGSYILSPSTTGTWSSFDDNILYLINQSSSGCTVSKQAGDQFTQGWVGFSYGNGNPACPLKTVYRSGLYCHESTNWDIVMPYVLDNNGNGYFQLISELYNKRDISGGTTPVVSWNIAINSGQDFYDESTALNYTVYGQYASTPSFSMKESESYNLKWTMNVTDASGTWSRSGERNSKTPLMQQEDDNHTYYLNAYIDDKDYYDEAIHIGVAGSMVSEEEFDDTLYMNEMVEKIKASNLQPYLITDGCDEFVSKKATGFDKSAEENRKPHYKSNTKIYPNPVQSDITIIAGSGFKDGQNVNLNIYDLLGRCVHSDILTYRKGNIMKAHISEIPHGNYILELKQGSIEDHVKLTKANE</sequence>
<dbReference type="PROSITE" id="PS51762">
    <property type="entry name" value="GH16_2"/>
    <property type="match status" value="1"/>
</dbReference>
<proteinExistence type="inferred from homology"/>
<dbReference type="GO" id="GO:0004553">
    <property type="term" value="F:hydrolase activity, hydrolyzing O-glycosyl compounds"/>
    <property type="evidence" value="ECO:0007669"/>
    <property type="project" value="InterPro"/>
</dbReference>
<dbReference type="EMBL" id="VWSH01000001">
    <property type="protein sequence ID" value="KAA5536172.1"/>
    <property type="molecule type" value="Genomic_DNA"/>
</dbReference>
<dbReference type="Pfam" id="PF18962">
    <property type="entry name" value="Por_Secre_tail"/>
    <property type="match status" value="1"/>
</dbReference>
<evidence type="ECO:0000313" key="3">
    <source>
        <dbReference type="EMBL" id="KAA5536172.1"/>
    </source>
</evidence>
<feature type="domain" description="GH16" evidence="2">
    <location>
        <begin position="4"/>
        <end position="262"/>
    </location>
</feature>
<reference evidence="3 4" key="1">
    <citation type="submission" date="2019-09" db="EMBL/GenBank/DDBJ databases">
        <title>Genome sequence and assembly of Taibaiella sp.</title>
        <authorList>
            <person name="Chhetri G."/>
        </authorList>
    </citation>
    <scope>NUCLEOTIDE SEQUENCE [LARGE SCALE GENOMIC DNA]</scope>
    <source>
        <strain evidence="3 4">KVB11</strain>
    </source>
</reference>
<gene>
    <name evidence="3" type="ORF">F0919_00440</name>
</gene>
<dbReference type="InterPro" id="IPR013320">
    <property type="entry name" value="ConA-like_dom_sf"/>
</dbReference>
<evidence type="ECO:0000256" key="1">
    <source>
        <dbReference type="ARBA" id="ARBA00006865"/>
    </source>
</evidence>
<dbReference type="SUPFAM" id="SSF49899">
    <property type="entry name" value="Concanavalin A-like lectins/glucanases"/>
    <property type="match status" value="1"/>
</dbReference>
<comment type="caution">
    <text evidence="3">The sequence shown here is derived from an EMBL/GenBank/DDBJ whole genome shotgun (WGS) entry which is preliminary data.</text>
</comment>
<name>A0A5M6CQC1_9BACT</name>
<organism evidence="3 4">
    <name type="scientific">Taibaiella lutea</name>
    <dbReference type="NCBI Taxonomy" id="2608001"/>
    <lineage>
        <taxon>Bacteria</taxon>
        <taxon>Pseudomonadati</taxon>
        <taxon>Bacteroidota</taxon>
        <taxon>Chitinophagia</taxon>
        <taxon>Chitinophagales</taxon>
        <taxon>Chitinophagaceae</taxon>
        <taxon>Taibaiella</taxon>
    </lineage>
</organism>
<dbReference type="AlphaFoldDB" id="A0A5M6CQC1"/>
<accession>A0A5M6CQC1</accession>
<evidence type="ECO:0000313" key="4">
    <source>
        <dbReference type="Proteomes" id="UP000323632"/>
    </source>
</evidence>
<comment type="similarity">
    <text evidence="1">Belongs to the glycosyl hydrolase 16 family.</text>
</comment>
<dbReference type="NCBIfam" id="TIGR04183">
    <property type="entry name" value="Por_Secre_tail"/>
    <property type="match status" value="1"/>
</dbReference>
<evidence type="ECO:0000259" key="2">
    <source>
        <dbReference type="PROSITE" id="PS51762"/>
    </source>
</evidence>
<dbReference type="Proteomes" id="UP000323632">
    <property type="component" value="Unassembled WGS sequence"/>
</dbReference>
<dbReference type="RefSeq" id="WP_150030745.1">
    <property type="nucleotide sequence ID" value="NZ_VWSH01000001.1"/>
</dbReference>
<keyword evidence="4" id="KW-1185">Reference proteome</keyword>
<dbReference type="GO" id="GO:0005975">
    <property type="term" value="P:carbohydrate metabolic process"/>
    <property type="evidence" value="ECO:0007669"/>
    <property type="project" value="InterPro"/>
</dbReference>
<protein>
    <submittedName>
        <fullName evidence="3">T9SS type A sorting domain-containing protein</fullName>
    </submittedName>
</protein>